<evidence type="ECO:0000313" key="1">
    <source>
        <dbReference type="EMBL" id="ETN15703.1"/>
    </source>
</evidence>
<reference evidence="2" key="1">
    <citation type="submission" date="2011-12" db="EMBL/GenBank/DDBJ databases">
        <authorList>
            <consortium name="The Broad Institute Genome Sequencing Platform"/>
            <person name="Russ C."/>
            <person name="Tyler B."/>
            <person name="Panabieres F."/>
            <person name="Shan W."/>
            <person name="Tripathy S."/>
            <person name="Grunwald N."/>
            <person name="Machado M."/>
            <person name="Young S.K."/>
            <person name="Zeng Q."/>
            <person name="Gargeya S."/>
            <person name="Fitzgerald M."/>
            <person name="Haas B."/>
            <person name="Abouelleil A."/>
            <person name="Alvarado L."/>
            <person name="Arachchi H.M."/>
            <person name="Berlin A."/>
            <person name="Chapman S.B."/>
            <person name="Gearin G."/>
            <person name="Goldberg J."/>
            <person name="Griggs A."/>
            <person name="Gujja S."/>
            <person name="Hansen M."/>
            <person name="Heiman D."/>
            <person name="Howarth C."/>
            <person name="Larimer J."/>
            <person name="Lui A."/>
            <person name="MacDonald P.J.P."/>
            <person name="McCowen C."/>
            <person name="Montmayeur A."/>
            <person name="Murphy C."/>
            <person name="Neiman D."/>
            <person name="Pearson M."/>
            <person name="Priest M."/>
            <person name="Roberts A."/>
            <person name="Saif S."/>
            <person name="Shea T."/>
            <person name="Sisk P."/>
            <person name="Stolte C."/>
            <person name="Sykes S."/>
            <person name="Wortman J."/>
            <person name="Nusbaum C."/>
            <person name="Birren B."/>
        </authorList>
    </citation>
    <scope>NUCLEOTIDE SEQUENCE [LARGE SCALE GENOMIC DNA]</scope>
    <source>
        <strain evidence="2">INRA-310</strain>
    </source>
</reference>
<sequence>MPTSDVEMLFDSFKTFKVTKSHLVSCGLCGHAAPHAMRVRLLACSCPTCEAVVTPAPCAWRGKTLACQHLNLMRVEEIGVHVSPAPSTIHPRLTAPMKEVAREWAAQGLKPSRIRSGFLRRFNLDEQSLPALSVVQKFVHNYATNHLRNNDLMGTVRAKIQEAAFTGTASESDPFTFVWENDASGRPIVGNGSDDTPFVVGVTTKRLLQRLDRDPMSFVFHVDATYKLCHVSYPVLVIGISAPFTWLPL</sequence>
<dbReference type="EMBL" id="KI669570">
    <property type="protein sequence ID" value="ETN15703.1"/>
    <property type="molecule type" value="Genomic_DNA"/>
</dbReference>
<name>W2QRF9_PHYN3</name>
<proteinExistence type="predicted"/>
<reference evidence="1 2" key="2">
    <citation type="submission" date="2013-11" db="EMBL/GenBank/DDBJ databases">
        <title>The Genome Sequence of Phytophthora parasitica INRA-310.</title>
        <authorList>
            <consortium name="The Broad Institute Genomics Platform"/>
            <person name="Russ C."/>
            <person name="Tyler B."/>
            <person name="Panabieres F."/>
            <person name="Shan W."/>
            <person name="Tripathy S."/>
            <person name="Grunwald N."/>
            <person name="Machado M."/>
            <person name="Johnson C.S."/>
            <person name="Arredondo F."/>
            <person name="Hong C."/>
            <person name="Coffey M."/>
            <person name="Young S.K."/>
            <person name="Zeng Q."/>
            <person name="Gargeya S."/>
            <person name="Fitzgerald M."/>
            <person name="Abouelleil A."/>
            <person name="Alvarado L."/>
            <person name="Chapman S.B."/>
            <person name="Gainer-Dewar J."/>
            <person name="Goldberg J."/>
            <person name="Griggs A."/>
            <person name="Gujja S."/>
            <person name="Hansen M."/>
            <person name="Howarth C."/>
            <person name="Imamovic A."/>
            <person name="Ireland A."/>
            <person name="Larimer J."/>
            <person name="McCowan C."/>
            <person name="Murphy C."/>
            <person name="Pearson M."/>
            <person name="Poon T.W."/>
            <person name="Priest M."/>
            <person name="Roberts A."/>
            <person name="Saif S."/>
            <person name="Shea T."/>
            <person name="Sykes S."/>
            <person name="Wortman J."/>
            <person name="Nusbaum C."/>
            <person name="Birren B."/>
        </authorList>
    </citation>
    <scope>NUCLEOTIDE SEQUENCE [LARGE SCALE GENOMIC DNA]</scope>
    <source>
        <strain evidence="1 2">INRA-310</strain>
    </source>
</reference>
<dbReference type="GeneID" id="20176851"/>
<protein>
    <submittedName>
        <fullName evidence="1">Uncharacterized protein</fullName>
    </submittedName>
</protein>
<organism evidence="1 2">
    <name type="scientific">Phytophthora nicotianae (strain INRA-310)</name>
    <name type="common">Phytophthora parasitica</name>
    <dbReference type="NCBI Taxonomy" id="761204"/>
    <lineage>
        <taxon>Eukaryota</taxon>
        <taxon>Sar</taxon>
        <taxon>Stramenopiles</taxon>
        <taxon>Oomycota</taxon>
        <taxon>Peronosporomycetes</taxon>
        <taxon>Peronosporales</taxon>
        <taxon>Peronosporaceae</taxon>
        <taxon>Phytophthora</taxon>
    </lineage>
</organism>
<dbReference type="VEuPathDB" id="FungiDB:PPTG_06923"/>
<dbReference type="OMA" id="RNNDLMG"/>
<accession>W2QRF9</accession>
<dbReference type="Proteomes" id="UP000018817">
    <property type="component" value="Unassembled WGS sequence"/>
</dbReference>
<gene>
    <name evidence="1" type="ORF">PPTG_06923</name>
</gene>
<evidence type="ECO:0000313" key="2">
    <source>
        <dbReference type="Proteomes" id="UP000018817"/>
    </source>
</evidence>
<dbReference type="RefSeq" id="XP_008899219.1">
    <property type="nucleotide sequence ID" value="XM_008900971.1"/>
</dbReference>
<dbReference type="AlphaFoldDB" id="W2QRF9"/>